<evidence type="ECO:0000259" key="3">
    <source>
        <dbReference type="PROSITE" id="PS51459"/>
    </source>
</evidence>
<dbReference type="Pfam" id="PF02661">
    <property type="entry name" value="Fic"/>
    <property type="match status" value="1"/>
</dbReference>
<evidence type="ECO:0000313" key="5">
    <source>
        <dbReference type="Proteomes" id="UP000266118"/>
    </source>
</evidence>
<proteinExistence type="predicted"/>
<dbReference type="OrthoDB" id="9813719at2"/>
<evidence type="ECO:0000256" key="2">
    <source>
        <dbReference type="PIRSR" id="PIRSR640198-2"/>
    </source>
</evidence>
<dbReference type="EMBL" id="CP032489">
    <property type="protein sequence ID" value="AYD48865.1"/>
    <property type="molecule type" value="Genomic_DNA"/>
</dbReference>
<evidence type="ECO:0000256" key="1">
    <source>
        <dbReference type="PIRSR" id="PIRSR640198-1"/>
    </source>
</evidence>
<dbReference type="AlphaFoldDB" id="A0A386HSK9"/>
<dbReference type="Proteomes" id="UP000266118">
    <property type="component" value="Chromosome"/>
</dbReference>
<gene>
    <name evidence="4" type="ORF">D6B99_15360</name>
</gene>
<dbReference type="Gene3D" id="1.10.3290.10">
    <property type="entry name" value="Fido-like domain"/>
    <property type="match status" value="1"/>
</dbReference>
<reference evidence="4 5" key="1">
    <citation type="submission" date="2018-09" db="EMBL/GenBank/DDBJ databases">
        <title>Arachidicoccus sp. nov., a bacterium isolated from soil.</title>
        <authorList>
            <person name="Weon H.-Y."/>
            <person name="Kwon S.-W."/>
            <person name="Lee S.A."/>
        </authorList>
    </citation>
    <scope>NUCLEOTIDE SEQUENCE [LARGE SCALE GENOMIC DNA]</scope>
    <source>
        <strain evidence="4 5">KIS59-12</strain>
    </source>
</reference>
<dbReference type="InterPro" id="IPR003812">
    <property type="entry name" value="Fido"/>
</dbReference>
<name>A0A386HSK9_9BACT</name>
<feature type="domain" description="Fido" evidence="3">
    <location>
        <begin position="316"/>
        <end position="448"/>
    </location>
</feature>
<keyword evidence="2" id="KW-0067">ATP-binding</keyword>
<dbReference type="InterPro" id="IPR040198">
    <property type="entry name" value="Fido_containing"/>
</dbReference>
<sequence length="484" mass="55463">MTNLHEIVFASSDKSESKRIAQRIRTGELKKIAPKIYTSNLSDATEKIILRNWFFILSHLYAGAILSHRSAFEGQPADGHIFLTYSSARNVQLPGLTVHLLKGTNNTTGTVLFFGHLYRSSEPRAYLENMEQIRNTADFPKTLPREVLESKLEAVIRTRGENELNNIRDEARTLAPTLKQEKEFERLNKLISALLSTQSAKILNSEVAKARAYGEPFDPERITLFNRLYNYLADKEFKNYQEQNKTDKSYHCFAFFESYFSNFIEGTEFALNEAKEIILTDTPMPARDEDSHDILGTYRLVSNRNEMSTLPQSAEHLLELLRARHKILLQARASKKPGQFKDINNLADDTEFVDWQLVSGTLKKGYQWYSLLQSPFVRACYMMFLISEVHPFIDGNGRVARIMMNAELTAAGMSKIIIPTVYRTDYLGAIRKLTRKGEAETYVRMLGRAYEFSATIHGEDIDEVASYLRKCNAFESGEDYILKF</sequence>
<protein>
    <submittedName>
        <fullName evidence="4">Fic family protein</fullName>
    </submittedName>
</protein>
<dbReference type="GO" id="GO:0005524">
    <property type="term" value="F:ATP binding"/>
    <property type="evidence" value="ECO:0007669"/>
    <property type="project" value="UniProtKB-KW"/>
</dbReference>
<accession>A0A386HSK9</accession>
<dbReference type="PANTHER" id="PTHR13504:SF38">
    <property type="entry name" value="FIDO DOMAIN-CONTAINING PROTEIN"/>
    <property type="match status" value="1"/>
</dbReference>
<dbReference type="SUPFAM" id="SSF140931">
    <property type="entry name" value="Fic-like"/>
    <property type="match status" value="1"/>
</dbReference>
<feature type="active site" evidence="1">
    <location>
        <position position="390"/>
    </location>
</feature>
<dbReference type="KEGG" id="ark:D6B99_15360"/>
<dbReference type="RefSeq" id="WP_119990025.1">
    <property type="nucleotide sequence ID" value="NZ_CP032489.1"/>
</dbReference>
<dbReference type="PROSITE" id="PS51459">
    <property type="entry name" value="FIDO"/>
    <property type="match status" value="1"/>
</dbReference>
<feature type="binding site" evidence="2">
    <location>
        <begin position="394"/>
        <end position="401"/>
    </location>
    <ligand>
        <name>ATP</name>
        <dbReference type="ChEBI" id="CHEBI:30616"/>
    </ligand>
</feature>
<evidence type="ECO:0000313" key="4">
    <source>
        <dbReference type="EMBL" id="AYD48865.1"/>
    </source>
</evidence>
<dbReference type="InterPro" id="IPR036597">
    <property type="entry name" value="Fido-like_dom_sf"/>
</dbReference>
<organism evidence="4 5">
    <name type="scientific">Arachidicoccus soli</name>
    <dbReference type="NCBI Taxonomy" id="2341117"/>
    <lineage>
        <taxon>Bacteria</taxon>
        <taxon>Pseudomonadati</taxon>
        <taxon>Bacteroidota</taxon>
        <taxon>Chitinophagia</taxon>
        <taxon>Chitinophagales</taxon>
        <taxon>Chitinophagaceae</taxon>
        <taxon>Arachidicoccus</taxon>
    </lineage>
</organism>
<keyword evidence="2" id="KW-0547">Nucleotide-binding</keyword>
<dbReference type="PANTHER" id="PTHR13504">
    <property type="entry name" value="FIDO DOMAIN-CONTAINING PROTEIN DDB_G0283145"/>
    <property type="match status" value="1"/>
</dbReference>
<keyword evidence="5" id="KW-1185">Reference proteome</keyword>